<proteinExistence type="predicted"/>
<dbReference type="HOGENOM" id="CLU_2733265_0_0_4"/>
<protein>
    <submittedName>
        <fullName evidence="1">Uncharacterized protein</fullName>
    </submittedName>
</protein>
<keyword evidence="2" id="KW-1185">Reference proteome</keyword>
<evidence type="ECO:0000313" key="2">
    <source>
        <dbReference type="Proteomes" id="UP000001692"/>
    </source>
</evidence>
<dbReference type="KEGG" id="cti:RALTA_B0980"/>
<evidence type="ECO:0000313" key="1">
    <source>
        <dbReference type="EMBL" id="CAQ71591.1"/>
    </source>
</evidence>
<organism evidence="1 2">
    <name type="scientific">Cupriavidus taiwanensis (strain DSM 17343 / BCRC 17206 / CCUG 44338 / CIP 107171 / LMG 19424 / R1)</name>
    <name type="common">Ralstonia taiwanensis (strain LMG 19424)</name>
    <dbReference type="NCBI Taxonomy" id="977880"/>
    <lineage>
        <taxon>Bacteria</taxon>
        <taxon>Pseudomonadati</taxon>
        <taxon>Pseudomonadota</taxon>
        <taxon>Betaproteobacteria</taxon>
        <taxon>Burkholderiales</taxon>
        <taxon>Burkholderiaceae</taxon>
        <taxon>Cupriavidus</taxon>
    </lineage>
</organism>
<dbReference type="AlphaFoldDB" id="B3R9L6"/>
<name>B3R9L6_CUPTR</name>
<dbReference type="EMBL" id="CU633750">
    <property type="protein sequence ID" value="CAQ71591.1"/>
    <property type="molecule type" value="Genomic_DNA"/>
</dbReference>
<accession>B3R9L6</accession>
<sequence length="71" mass="7981">MLGTVQREWVRRRCANSVGSKGDQAAGSEAAREYARLALQLILEILDGEEFQARYLERGIRAHQSHLAVDL</sequence>
<reference evidence="1 2" key="1">
    <citation type="journal article" date="2008" name="Genome Res.">
        <title>Genome sequence of the beta-rhizobium Cupriavidus taiwanensis and comparative genomics of rhizobia.</title>
        <authorList>
            <person name="Amadou C."/>
            <person name="Pascal G."/>
            <person name="Mangenot S."/>
            <person name="Glew M."/>
            <person name="Bontemps C."/>
            <person name="Capela D."/>
            <person name="Carrere S."/>
            <person name="Cruveiller S."/>
            <person name="Dossat C."/>
            <person name="Lajus A."/>
            <person name="Marchetti M."/>
            <person name="Poinsot V."/>
            <person name="Rouy Z."/>
            <person name="Servin B."/>
            <person name="Saad M."/>
            <person name="Schenowitz C."/>
            <person name="Barbe V."/>
            <person name="Batut J."/>
            <person name="Medigue C."/>
            <person name="Masson-Boivin C."/>
        </authorList>
    </citation>
    <scope>NUCLEOTIDE SEQUENCE [LARGE SCALE GENOMIC DNA]</scope>
    <source>
        <strain evidence="2">DSM 17343 / BCRC 17206 / CCUG 44338 / CIP 107171 / LMG 19424 / R1</strain>
    </source>
</reference>
<dbReference type="Proteomes" id="UP000001692">
    <property type="component" value="Chromosome 2"/>
</dbReference>
<gene>
    <name evidence="1" type="ordered locus">RALTA_B0980</name>
</gene>